<comment type="cofactor">
    <cofactor evidence="1">
        <name>FAD</name>
        <dbReference type="ChEBI" id="CHEBI:57692"/>
    </cofactor>
</comment>
<dbReference type="EC" id="1.4.3.3" evidence="6"/>
<comment type="similarity">
    <text evidence="2">Belongs to the DAMOX/DASOX family.</text>
</comment>
<protein>
    <recommendedName>
        <fullName evidence="7">D-amino-acid oxidase</fullName>
        <ecNumber evidence="6">1.4.3.3</ecNumber>
    </recommendedName>
</protein>
<dbReference type="Proteomes" id="UP000653076">
    <property type="component" value="Unassembled WGS sequence"/>
</dbReference>
<evidence type="ECO:0000256" key="5">
    <source>
        <dbReference type="ARBA" id="ARBA00023002"/>
    </source>
</evidence>
<accession>A0ABQ4JH11</accession>
<evidence type="ECO:0000256" key="6">
    <source>
        <dbReference type="ARBA" id="ARBA00039101"/>
    </source>
</evidence>
<feature type="domain" description="FAD dependent oxidoreductase" evidence="9">
    <location>
        <begin position="6"/>
        <end position="74"/>
    </location>
</feature>
<comment type="catalytic activity">
    <reaction evidence="8">
        <text>a D-alpha-amino acid + O2 + H2O = a 2-oxocarboxylate + H2O2 + NH4(+)</text>
        <dbReference type="Rhea" id="RHEA:21816"/>
        <dbReference type="ChEBI" id="CHEBI:15377"/>
        <dbReference type="ChEBI" id="CHEBI:15379"/>
        <dbReference type="ChEBI" id="CHEBI:16240"/>
        <dbReference type="ChEBI" id="CHEBI:28938"/>
        <dbReference type="ChEBI" id="CHEBI:35179"/>
        <dbReference type="ChEBI" id="CHEBI:59871"/>
        <dbReference type="EC" id="1.4.3.3"/>
    </reaction>
    <physiologicalReaction direction="left-to-right" evidence="8">
        <dbReference type="Rhea" id="RHEA:21817"/>
    </physiologicalReaction>
</comment>
<evidence type="ECO:0000256" key="8">
    <source>
        <dbReference type="ARBA" id="ARBA00049547"/>
    </source>
</evidence>
<organism evidence="10 11">
    <name type="scientific">Micromonospora qiuiae</name>
    <dbReference type="NCBI Taxonomy" id="502268"/>
    <lineage>
        <taxon>Bacteria</taxon>
        <taxon>Bacillati</taxon>
        <taxon>Actinomycetota</taxon>
        <taxon>Actinomycetes</taxon>
        <taxon>Micromonosporales</taxon>
        <taxon>Micromonosporaceae</taxon>
        <taxon>Micromonospora</taxon>
    </lineage>
</organism>
<evidence type="ECO:0000256" key="1">
    <source>
        <dbReference type="ARBA" id="ARBA00001974"/>
    </source>
</evidence>
<keyword evidence="3" id="KW-0285">Flavoprotein</keyword>
<evidence type="ECO:0000313" key="10">
    <source>
        <dbReference type="EMBL" id="GIJ29882.1"/>
    </source>
</evidence>
<keyword evidence="4" id="KW-0274">FAD</keyword>
<sequence>MMAAADVVVVGGGVVGMTAAVTLQQRGARVTVLSADDPADTVSTVAAAVWYPTHTDEDPRVLDWARQTYTKLSRQAGDGVPGAVDRPTRMLLREPYVGPPWWAPACADLLAEPAAPPYTALLRFTAPAVEMTPYLAWLRQRLAAGATVRISSAYWGKRGRRQVAASCLR</sequence>
<comment type="caution">
    <text evidence="10">The sequence shown here is derived from an EMBL/GenBank/DDBJ whole genome shotgun (WGS) entry which is preliminary data.</text>
</comment>
<keyword evidence="5" id="KW-0560">Oxidoreductase</keyword>
<dbReference type="EMBL" id="BOPC01000087">
    <property type="protein sequence ID" value="GIJ29882.1"/>
    <property type="molecule type" value="Genomic_DNA"/>
</dbReference>
<evidence type="ECO:0000256" key="4">
    <source>
        <dbReference type="ARBA" id="ARBA00022827"/>
    </source>
</evidence>
<evidence type="ECO:0000256" key="7">
    <source>
        <dbReference type="ARBA" id="ARBA00039751"/>
    </source>
</evidence>
<keyword evidence="11" id="KW-1185">Reference proteome</keyword>
<dbReference type="PANTHER" id="PTHR11530:SF11">
    <property type="entry name" value="D-ASPARTATE OXIDASE"/>
    <property type="match status" value="1"/>
</dbReference>
<dbReference type="InterPro" id="IPR006076">
    <property type="entry name" value="FAD-dep_OxRdtase"/>
</dbReference>
<dbReference type="Gene3D" id="3.40.50.720">
    <property type="entry name" value="NAD(P)-binding Rossmann-like Domain"/>
    <property type="match status" value="1"/>
</dbReference>
<gene>
    <name evidence="10" type="ORF">Vqi01_50440</name>
</gene>
<reference evidence="10 11" key="1">
    <citation type="submission" date="2021-01" db="EMBL/GenBank/DDBJ databases">
        <title>Whole genome shotgun sequence of Verrucosispora qiuiae NBRC 106684.</title>
        <authorList>
            <person name="Komaki H."/>
            <person name="Tamura T."/>
        </authorList>
    </citation>
    <scope>NUCLEOTIDE SEQUENCE [LARGE SCALE GENOMIC DNA]</scope>
    <source>
        <strain evidence="10 11">NBRC 106684</strain>
    </source>
</reference>
<proteinExistence type="inferred from homology"/>
<dbReference type="RefSeq" id="WP_239098654.1">
    <property type="nucleotide sequence ID" value="NZ_BOPC01000087.1"/>
</dbReference>
<dbReference type="InterPro" id="IPR023209">
    <property type="entry name" value="DAO"/>
</dbReference>
<evidence type="ECO:0000256" key="3">
    <source>
        <dbReference type="ARBA" id="ARBA00022630"/>
    </source>
</evidence>
<name>A0ABQ4JH11_9ACTN</name>
<evidence type="ECO:0000256" key="2">
    <source>
        <dbReference type="ARBA" id="ARBA00006730"/>
    </source>
</evidence>
<evidence type="ECO:0000259" key="9">
    <source>
        <dbReference type="Pfam" id="PF01266"/>
    </source>
</evidence>
<dbReference type="SUPFAM" id="SSF51971">
    <property type="entry name" value="Nucleotide-binding domain"/>
    <property type="match status" value="1"/>
</dbReference>
<evidence type="ECO:0000313" key="11">
    <source>
        <dbReference type="Proteomes" id="UP000653076"/>
    </source>
</evidence>
<dbReference type="PANTHER" id="PTHR11530">
    <property type="entry name" value="D-AMINO ACID OXIDASE"/>
    <property type="match status" value="1"/>
</dbReference>
<dbReference type="Pfam" id="PF01266">
    <property type="entry name" value="DAO"/>
    <property type="match status" value="1"/>
</dbReference>